<evidence type="ECO:0000256" key="1">
    <source>
        <dbReference type="SAM" id="Phobius"/>
    </source>
</evidence>
<keyword evidence="1" id="KW-1133">Transmembrane helix</keyword>
<dbReference type="RefSeq" id="WP_020635168.1">
    <property type="nucleotide sequence ID" value="NZ_KB913032.1"/>
</dbReference>
<keyword evidence="3" id="KW-1185">Reference proteome</keyword>
<proteinExistence type="predicted"/>
<comment type="caution">
    <text evidence="2">The sequence shown here is derived from an EMBL/GenBank/DDBJ whole genome shotgun (WGS) entry which is preliminary data.</text>
</comment>
<dbReference type="AlphaFoldDB" id="A0A229S5S7"/>
<organism evidence="2 3">
    <name type="scientific">Amycolatopsis alba DSM 44262</name>
    <dbReference type="NCBI Taxonomy" id="1125972"/>
    <lineage>
        <taxon>Bacteria</taxon>
        <taxon>Bacillati</taxon>
        <taxon>Actinomycetota</taxon>
        <taxon>Actinomycetes</taxon>
        <taxon>Pseudonocardiales</taxon>
        <taxon>Pseudonocardiaceae</taxon>
        <taxon>Amycolatopsis</taxon>
    </lineage>
</organism>
<dbReference type="Proteomes" id="UP000215563">
    <property type="component" value="Unassembled WGS sequence"/>
</dbReference>
<sequence length="252" mass="26873">MTAAGANPVIDQSMEKLREIEEKIRELFDKVNDVLSWVPDVLSDLIEPVRRVMNALNGKMTEFWDAIKKFAVDRGDPAKLRQVAAEWSHQIGGVIGEIAGSVSLDKLKTNIEWSGKAAETYKATVPAQIAGLNSLKDLGLQIRNSLVNLANGLDSFWTQIYGTFAGLGIAVAAAAVSAITIVGLPAAIVILIGVIGAGIASIFTSISAVDSLTNSIGVEQAAIQDKVDSLGAAWPRTNTESMSHSSDWKRQS</sequence>
<dbReference type="OrthoDB" id="4746246at2"/>
<feature type="transmembrane region" description="Helical" evidence="1">
    <location>
        <begin position="160"/>
        <end position="182"/>
    </location>
</feature>
<name>A0A229S5S7_AMYAL</name>
<reference evidence="2 3" key="1">
    <citation type="submission" date="2017-07" db="EMBL/GenBank/DDBJ databases">
        <title>Amycolatopsis alba DSM 44262 Genome sequencing and assembly.</title>
        <authorList>
            <person name="Kaur N."/>
            <person name="Mayilraj S."/>
        </authorList>
    </citation>
    <scope>NUCLEOTIDE SEQUENCE [LARGE SCALE GENOMIC DNA]</scope>
    <source>
        <strain evidence="2 3">DSM 44262</strain>
    </source>
</reference>
<protein>
    <submittedName>
        <fullName evidence="2">Uncharacterized protein</fullName>
    </submittedName>
</protein>
<evidence type="ECO:0000313" key="2">
    <source>
        <dbReference type="EMBL" id="OXM54292.1"/>
    </source>
</evidence>
<feature type="transmembrane region" description="Helical" evidence="1">
    <location>
        <begin position="188"/>
        <end position="209"/>
    </location>
</feature>
<dbReference type="EMBL" id="NMQU01000013">
    <property type="protein sequence ID" value="OXM54292.1"/>
    <property type="molecule type" value="Genomic_DNA"/>
</dbReference>
<gene>
    <name evidence="2" type="ORF">CFP75_04275</name>
</gene>
<keyword evidence="1" id="KW-0472">Membrane</keyword>
<evidence type="ECO:0000313" key="3">
    <source>
        <dbReference type="Proteomes" id="UP000215563"/>
    </source>
</evidence>
<keyword evidence="1" id="KW-0812">Transmembrane</keyword>
<accession>A0A229S5S7</accession>